<comment type="caution">
    <text evidence="2">The sequence shown here is derived from an EMBL/GenBank/DDBJ whole genome shotgun (WGS) entry which is preliminary data.</text>
</comment>
<dbReference type="SUPFAM" id="SSF52833">
    <property type="entry name" value="Thioredoxin-like"/>
    <property type="match status" value="1"/>
</dbReference>
<reference evidence="2 3" key="1">
    <citation type="journal article" date="2019" name="ISME J.">
        <title>Insights into ecological role of a new deltaproteobacterial order Candidatus Acidulodesulfobacterales by metagenomics and metatranscriptomics.</title>
        <authorList>
            <person name="Tan S."/>
            <person name="Liu J."/>
            <person name="Fang Y."/>
            <person name="Hedlund B.P."/>
            <person name="Lian Z.H."/>
            <person name="Huang L.Y."/>
            <person name="Li J.T."/>
            <person name="Huang L.N."/>
            <person name="Li W.J."/>
            <person name="Jiang H.C."/>
            <person name="Dong H.L."/>
            <person name="Shu W.S."/>
        </authorList>
    </citation>
    <scope>NUCLEOTIDE SEQUENCE [LARGE SCALE GENOMIC DNA]</scope>
    <source>
        <strain evidence="2">AP2</strain>
    </source>
</reference>
<evidence type="ECO:0000313" key="3">
    <source>
        <dbReference type="Proteomes" id="UP000316562"/>
    </source>
</evidence>
<organism evidence="2 3">
    <name type="scientific">Acididesulfobacter guangdongensis</name>
    <dbReference type="NCBI Taxonomy" id="2597225"/>
    <lineage>
        <taxon>Bacteria</taxon>
        <taxon>Deltaproteobacteria</taxon>
        <taxon>Candidatus Acidulodesulfobacterales</taxon>
        <taxon>Candidatus Acididesulfobacter</taxon>
    </lineage>
</organism>
<dbReference type="AlphaFoldDB" id="A0A519BEL6"/>
<gene>
    <name evidence="2" type="ORF">EVJ46_09305</name>
</gene>
<dbReference type="Pfam" id="PF13192">
    <property type="entry name" value="Thioredoxin_3"/>
    <property type="match status" value="1"/>
</dbReference>
<feature type="domain" description="Thioredoxin-like fold" evidence="1">
    <location>
        <begin position="5"/>
        <end position="52"/>
    </location>
</feature>
<proteinExistence type="predicted"/>
<dbReference type="EMBL" id="SGBC01000004">
    <property type="protein sequence ID" value="RZD15711.1"/>
    <property type="molecule type" value="Genomic_DNA"/>
</dbReference>
<dbReference type="InterPro" id="IPR012336">
    <property type="entry name" value="Thioredoxin-like_fold"/>
</dbReference>
<dbReference type="PANTHER" id="PTHR37170">
    <property type="entry name" value="GLUTAREDOXIN-RELATED"/>
    <property type="match status" value="1"/>
</dbReference>
<name>A0A519BEL6_ACIG2</name>
<evidence type="ECO:0000259" key="1">
    <source>
        <dbReference type="Pfam" id="PF13192"/>
    </source>
</evidence>
<dbReference type="InterPro" id="IPR036249">
    <property type="entry name" value="Thioredoxin-like_sf"/>
</dbReference>
<dbReference type="Gene3D" id="3.40.30.80">
    <property type="match status" value="1"/>
</dbReference>
<protein>
    <recommendedName>
        <fullName evidence="1">Thioredoxin-like fold domain-containing protein</fullName>
    </recommendedName>
</protein>
<sequence>MVNDYITAEVIEVQEFVNLADKYEVSSVPKTVMNDNGEVLGAVPESIFLSKAMESYNS</sequence>
<evidence type="ECO:0000313" key="2">
    <source>
        <dbReference type="EMBL" id="RZD15711.1"/>
    </source>
</evidence>
<dbReference type="Proteomes" id="UP000316562">
    <property type="component" value="Unassembled WGS sequence"/>
</dbReference>
<accession>A0A519BEL6</accession>
<dbReference type="PANTHER" id="PTHR37170:SF1">
    <property type="entry name" value="GLUTAREDOXIN-LIKE PROTEIN"/>
    <property type="match status" value="1"/>
</dbReference>